<evidence type="ECO:0000259" key="1">
    <source>
        <dbReference type="Pfam" id="PF23343"/>
    </source>
</evidence>
<dbReference type="EMBL" id="JAUSUR010000001">
    <property type="protein sequence ID" value="MDQ0359977.1"/>
    <property type="molecule type" value="Genomic_DNA"/>
</dbReference>
<proteinExistence type="predicted"/>
<dbReference type="Proteomes" id="UP001230220">
    <property type="component" value="Unassembled WGS sequence"/>
</dbReference>
<organism evidence="2 3">
    <name type="scientific">Breznakia pachnodae</name>
    <dbReference type="NCBI Taxonomy" id="265178"/>
    <lineage>
        <taxon>Bacteria</taxon>
        <taxon>Bacillati</taxon>
        <taxon>Bacillota</taxon>
        <taxon>Erysipelotrichia</taxon>
        <taxon>Erysipelotrichales</taxon>
        <taxon>Erysipelotrichaceae</taxon>
        <taxon>Breznakia</taxon>
    </lineage>
</organism>
<reference evidence="2 3" key="1">
    <citation type="submission" date="2023-07" db="EMBL/GenBank/DDBJ databases">
        <title>Genomic Encyclopedia of Type Strains, Phase IV (KMG-IV): sequencing the most valuable type-strain genomes for metagenomic binning, comparative biology and taxonomic classification.</title>
        <authorList>
            <person name="Goeker M."/>
        </authorList>
    </citation>
    <scope>NUCLEOTIDE SEQUENCE [LARGE SCALE GENOMIC DNA]</scope>
    <source>
        <strain evidence="2 3">DSM 16784</strain>
    </source>
</reference>
<dbReference type="Pfam" id="PF23343">
    <property type="entry name" value="REP_ORF2-G2P"/>
    <property type="match status" value="1"/>
</dbReference>
<name>A0ABU0DZB9_9FIRM</name>
<gene>
    <name evidence="2" type="ORF">J2S15_000708</name>
</gene>
<comment type="caution">
    <text evidence="2">The sequence shown here is derived from an EMBL/GenBank/DDBJ whole genome shotgun (WGS) entry which is preliminary data.</text>
</comment>
<dbReference type="InterPro" id="IPR056906">
    <property type="entry name" value="ORF2/G2P_dom"/>
</dbReference>
<accession>A0ABU0DZB9</accession>
<sequence>MNIQRYKDYAFKVIRSGDITEVYAYREVLYKKLPFEDIQDEKDLCELEDTILKNGDSEIVTEVEKVTVDTETYKRRVSNILAAKRKITRIIQANAGQYPERDKFLTLTFKGEPPERKKVIDDFQYFNKKFKRKYGDKYEYLAVIERGENATKRLHLHIVCFNLPRIDKEELEELWGHGYIYINEIKTAHDIVNYVTKYIEKTLKDDYIGKGERFYFPSQKLKKPEELFLNDNEFDRFLKYESLGNPLFQFEFNSKYVGDCLYQKFMKID</sequence>
<evidence type="ECO:0000313" key="2">
    <source>
        <dbReference type="EMBL" id="MDQ0359977.1"/>
    </source>
</evidence>
<keyword evidence="3" id="KW-1185">Reference proteome</keyword>
<feature type="domain" description="Replication-associated protein ORF2/G2P" evidence="1">
    <location>
        <begin position="103"/>
        <end position="202"/>
    </location>
</feature>
<protein>
    <recommendedName>
        <fullName evidence="1">Replication-associated protein ORF2/G2P domain-containing protein</fullName>
    </recommendedName>
</protein>
<evidence type="ECO:0000313" key="3">
    <source>
        <dbReference type="Proteomes" id="UP001230220"/>
    </source>
</evidence>
<dbReference type="RefSeq" id="WP_307405537.1">
    <property type="nucleotide sequence ID" value="NZ_JAUSUR010000001.1"/>
</dbReference>